<evidence type="ECO:0000313" key="1">
    <source>
        <dbReference type="EMBL" id="RGN03676.1"/>
    </source>
</evidence>
<dbReference type="RefSeq" id="WP_117729545.1">
    <property type="nucleotide sequence ID" value="NZ_QRSU01000067.1"/>
</dbReference>
<protein>
    <submittedName>
        <fullName evidence="1">Uncharacterized protein</fullName>
    </submittedName>
</protein>
<accession>A0AA93BA28</accession>
<comment type="caution">
    <text evidence="1">The sequence shown here is derived from an EMBL/GenBank/DDBJ whole genome shotgun (WGS) entry which is preliminary data.</text>
</comment>
<dbReference type="EMBL" id="QSUC01000059">
    <property type="protein sequence ID" value="RGN03676.1"/>
    <property type="molecule type" value="Genomic_DNA"/>
</dbReference>
<dbReference type="AlphaFoldDB" id="A0AA93BA28"/>
<dbReference type="Proteomes" id="UP000261245">
    <property type="component" value="Unassembled WGS sequence"/>
</dbReference>
<reference evidence="1 2" key="1">
    <citation type="submission" date="2018-08" db="EMBL/GenBank/DDBJ databases">
        <title>A genome reference for cultivated species of the human gut microbiota.</title>
        <authorList>
            <person name="Zou Y."/>
            <person name="Xue W."/>
            <person name="Luo G."/>
        </authorList>
    </citation>
    <scope>NUCLEOTIDE SEQUENCE [LARGE SCALE GENOMIC DNA]</scope>
    <source>
        <strain evidence="1 2">OM06-11</strain>
    </source>
</reference>
<sequence length="156" mass="17925">MRHFIINIQWKDSEFTGSVWQDSGVPVVKKLSSPDFNEFIELAEGSLEVLNPFFSDPDGDFPEWYKNGEYDFTYHFSDMASLLKAYSQYVPLATLAKATQINKGLLSHYANRLKLPRDKQSEHLIQKLHEIGTRLCNCTLEQQEVLTIKPTTPQKA</sequence>
<organism evidence="1 2">
    <name type="scientific">Segatella copri</name>
    <dbReference type="NCBI Taxonomy" id="165179"/>
    <lineage>
        <taxon>Bacteria</taxon>
        <taxon>Pseudomonadati</taxon>
        <taxon>Bacteroidota</taxon>
        <taxon>Bacteroidia</taxon>
        <taxon>Bacteroidales</taxon>
        <taxon>Prevotellaceae</taxon>
        <taxon>Segatella</taxon>
    </lineage>
</organism>
<evidence type="ECO:0000313" key="2">
    <source>
        <dbReference type="Proteomes" id="UP000261245"/>
    </source>
</evidence>
<proteinExistence type="predicted"/>
<name>A0AA93BA28_9BACT</name>
<gene>
    <name evidence="1" type="ORF">DXB80_13935</name>
</gene>